<dbReference type="PANTHER" id="PTHR43877">
    <property type="entry name" value="AMINOALKYLPHOSPHONATE N-ACETYLTRANSFERASE-RELATED-RELATED"/>
    <property type="match status" value="1"/>
</dbReference>
<dbReference type="CDD" id="cd04301">
    <property type="entry name" value="NAT_SF"/>
    <property type="match status" value="1"/>
</dbReference>
<evidence type="ECO:0000313" key="5">
    <source>
        <dbReference type="Proteomes" id="UP001431776"/>
    </source>
</evidence>
<evidence type="ECO:0000256" key="1">
    <source>
        <dbReference type="ARBA" id="ARBA00022679"/>
    </source>
</evidence>
<protein>
    <submittedName>
        <fullName evidence="4">GNAT family N-acetyltransferase</fullName>
    </submittedName>
</protein>
<dbReference type="SUPFAM" id="SSF55729">
    <property type="entry name" value="Acyl-CoA N-acyltransferases (Nat)"/>
    <property type="match status" value="1"/>
</dbReference>
<keyword evidence="2" id="KW-0012">Acyltransferase</keyword>
<dbReference type="Proteomes" id="UP001431776">
    <property type="component" value="Unassembled WGS sequence"/>
</dbReference>
<name>A0AAW6U016_9BACT</name>
<dbReference type="RefSeq" id="WP_349246581.1">
    <property type="nucleotide sequence ID" value="NZ_JASCXX010000029.1"/>
</dbReference>
<organism evidence="4 5">
    <name type="scientific">Anaerobaca lacustris</name>
    <dbReference type="NCBI Taxonomy" id="3044600"/>
    <lineage>
        <taxon>Bacteria</taxon>
        <taxon>Pseudomonadati</taxon>
        <taxon>Planctomycetota</taxon>
        <taxon>Phycisphaerae</taxon>
        <taxon>Sedimentisphaerales</taxon>
        <taxon>Anaerobacaceae</taxon>
        <taxon>Anaerobaca</taxon>
    </lineage>
</organism>
<dbReference type="AlphaFoldDB" id="A0AAW6U016"/>
<dbReference type="InterPro" id="IPR050832">
    <property type="entry name" value="Bact_Acetyltransf"/>
</dbReference>
<gene>
    <name evidence="4" type="ORF">QJ522_19070</name>
</gene>
<dbReference type="Gene3D" id="3.40.630.30">
    <property type="match status" value="1"/>
</dbReference>
<accession>A0AAW6U016</accession>
<dbReference type="PROSITE" id="PS51186">
    <property type="entry name" value="GNAT"/>
    <property type="match status" value="1"/>
</dbReference>
<evidence type="ECO:0000259" key="3">
    <source>
        <dbReference type="PROSITE" id="PS51186"/>
    </source>
</evidence>
<proteinExistence type="predicted"/>
<feature type="domain" description="N-acetyltransferase" evidence="3">
    <location>
        <begin position="1"/>
        <end position="160"/>
    </location>
</feature>
<keyword evidence="1" id="KW-0808">Transferase</keyword>
<reference evidence="4" key="1">
    <citation type="submission" date="2023-05" db="EMBL/GenBank/DDBJ databases">
        <title>Anaerotaeda fermentans gen. nov., sp. nov., a novel anaerobic planctomycete of the new family within the order Sedimentisphaerales isolated from Taman Peninsula, Russia.</title>
        <authorList>
            <person name="Khomyakova M.A."/>
            <person name="Merkel A.Y."/>
            <person name="Slobodkin A.I."/>
        </authorList>
    </citation>
    <scope>NUCLEOTIDE SEQUENCE</scope>
    <source>
        <strain evidence="4">M17dextr</strain>
    </source>
</reference>
<comment type="caution">
    <text evidence="4">The sequence shown here is derived from an EMBL/GenBank/DDBJ whole genome shotgun (WGS) entry which is preliminary data.</text>
</comment>
<dbReference type="InterPro" id="IPR000182">
    <property type="entry name" value="GNAT_dom"/>
</dbReference>
<evidence type="ECO:0000313" key="4">
    <source>
        <dbReference type="EMBL" id="MDI6451172.1"/>
    </source>
</evidence>
<dbReference type="InterPro" id="IPR016181">
    <property type="entry name" value="Acyl_CoA_acyltransferase"/>
</dbReference>
<sequence>MTIRPACVEDIPMVTSLLRRACVTVAQRFGLTEENCPKSPAFYTEDRVKADLERGVQYYFLEEGAEVCGCVALEKARPEIGYLERLAVLPEHRSKGFGSALVRHVLARAESMGLERVGIGIIAEDEPLKEWYRRFGFVLTGTRQFDHLPFVVAFMGKELREPSEKETLNPVVSDREEP</sequence>
<keyword evidence="5" id="KW-1185">Reference proteome</keyword>
<evidence type="ECO:0000256" key="2">
    <source>
        <dbReference type="ARBA" id="ARBA00023315"/>
    </source>
</evidence>
<dbReference type="EMBL" id="JASCXX010000029">
    <property type="protein sequence ID" value="MDI6451172.1"/>
    <property type="molecule type" value="Genomic_DNA"/>
</dbReference>
<dbReference type="Pfam" id="PF00583">
    <property type="entry name" value="Acetyltransf_1"/>
    <property type="match status" value="1"/>
</dbReference>
<dbReference type="GO" id="GO:0016747">
    <property type="term" value="F:acyltransferase activity, transferring groups other than amino-acyl groups"/>
    <property type="evidence" value="ECO:0007669"/>
    <property type="project" value="InterPro"/>
</dbReference>